<dbReference type="GO" id="GO:0016861">
    <property type="term" value="F:intramolecular oxidoreductase activity, interconverting aldoses and ketoses"/>
    <property type="evidence" value="ECO:0007669"/>
    <property type="project" value="InterPro"/>
</dbReference>
<gene>
    <name evidence="3" type="ORF">CF651_13710</name>
</gene>
<dbReference type="PANTHER" id="PTHR36120:SF1">
    <property type="entry name" value="L-FUCOSE ISOMERASE C-TERMINAL DOMAIN-CONTAINING PROTEIN"/>
    <property type="match status" value="1"/>
</dbReference>
<reference evidence="3 4" key="1">
    <citation type="submission" date="2017-07" db="EMBL/GenBank/DDBJ databases">
        <title>Genome sequencing and assembly of Paenibacillus rigui.</title>
        <authorList>
            <person name="Mayilraj S."/>
        </authorList>
    </citation>
    <scope>NUCLEOTIDE SEQUENCE [LARGE SCALE GENOMIC DNA]</scope>
    <source>
        <strain evidence="3 4">JCM 16352</strain>
    </source>
</reference>
<keyword evidence="1" id="KW-0413">Isomerase</keyword>
<dbReference type="Proteomes" id="UP000215509">
    <property type="component" value="Unassembled WGS sequence"/>
</dbReference>
<dbReference type="AlphaFoldDB" id="A0A229UQQ9"/>
<evidence type="ECO:0008006" key="5">
    <source>
        <dbReference type="Google" id="ProtNLM"/>
    </source>
</evidence>
<dbReference type="GO" id="GO:0005737">
    <property type="term" value="C:cytoplasm"/>
    <property type="evidence" value="ECO:0007669"/>
    <property type="project" value="InterPro"/>
</dbReference>
<sequence length="446" mass="49359">MLTTSLLYLPIGRKTFDMTAAEPIWAETSAILKEQYETVYEPAGIITSIDELEAFLQTLEGKAVDSIVYQSVTFADGEFAVKVLDYFKAPFIVWSVREPSVGGRLRLNSLTGGNSTSNVLKNHSHPFAFVFGNPSEAKLQQRLKLQLQVNGVIRKLQELSIGVVGEHPPGFFFSDADAVELKDTLGVQLHSLNLHQAFKECAEVEEERWIQAVERAEQQVVGLNRTDETVKKFAQFYTYLQQYINEHRIQALAVRCWPDFFVELGAAACSTLSQFTECGVVSSCESDIHGSISMYILQELSQGQAPYLGDMVHVNEDRNSVVFWHCGAGAYSLAHPSTGAQAGVHPNRKMGFTMDFGLKPGGVTIFRVSHTPDGYRLLVMKGEALDAAQPFSGTSVEVKLPHDVSDTLVELMNEGFEPHFALVYEDVADALIELGRQLGIHTIAYV</sequence>
<organism evidence="3 4">
    <name type="scientific">Paenibacillus rigui</name>
    <dbReference type="NCBI Taxonomy" id="554312"/>
    <lineage>
        <taxon>Bacteria</taxon>
        <taxon>Bacillati</taxon>
        <taxon>Bacillota</taxon>
        <taxon>Bacilli</taxon>
        <taxon>Bacillales</taxon>
        <taxon>Paenibacillaceae</taxon>
        <taxon>Paenibacillus</taxon>
    </lineage>
</organism>
<keyword evidence="4" id="KW-1185">Reference proteome</keyword>
<dbReference type="InterPro" id="IPR009015">
    <property type="entry name" value="Fucose_isomerase_N/cen_sf"/>
</dbReference>
<keyword evidence="2" id="KW-0119">Carbohydrate metabolism</keyword>
<comment type="caution">
    <text evidence="3">The sequence shown here is derived from an EMBL/GenBank/DDBJ whole genome shotgun (WGS) entry which is preliminary data.</text>
</comment>
<accession>A0A229UQQ9</accession>
<evidence type="ECO:0000256" key="1">
    <source>
        <dbReference type="ARBA" id="ARBA00023235"/>
    </source>
</evidence>
<dbReference type="EMBL" id="NMQW01000018">
    <property type="protein sequence ID" value="OXM85754.1"/>
    <property type="molecule type" value="Genomic_DNA"/>
</dbReference>
<proteinExistence type="predicted"/>
<dbReference type="GO" id="GO:0005996">
    <property type="term" value="P:monosaccharide metabolic process"/>
    <property type="evidence" value="ECO:0007669"/>
    <property type="project" value="InterPro"/>
</dbReference>
<protein>
    <recommendedName>
        <fullName evidence="5">L-fucose isomerase C-terminal domain-containing protein</fullName>
    </recommendedName>
</protein>
<dbReference type="SUPFAM" id="SSF53743">
    <property type="entry name" value="FucI/AraA N-terminal and middle domains"/>
    <property type="match status" value="1"/>
</dbReference>
<evidence type="ECO:0000256" key="2">
    <source>
        <dbReference type="ARBA" id="ARBA00023277"/>
    </source>
</evidence>
<evidence type="ECO:0000313" key="4">
    <source>
        <dbReference type="Proteomes" id="UP000215509"/>
    </source>
</evidence>
<evidence type="ECO:0000313" key="3">
    <source>
        <dbReference type="EMBL" id="OXM85754.1"/>
    </source>
</evidence>
<name>A0A229UQQ9_9BACL</name>
<dbReference type="OrthoDB" id="5838738at2"/>
<dbReference type="RefSeq" id="WP_094015431.1">
    <property type="nucleotide sequence ID" value="NZ_NMQW01000018.1"/>
</dbReference>
<dbReference type="PANTHER" id="PTHR36120">
    <property type="entry name" value="FUCOSE ISOMERASE"/>
    <property type="match status" value="1"/>
</dbReference>